<dbReference type="RefSeq" id="XP_040569935.1">
    <property type="nucleotide sequence ID" value="XM_040714001.2"/>
</dbReference>
<comment type="subcellular location">
    <subcellularLocation>
        <location evidence="1">Cytoplasm</location>
    </subcellularLocation>
</comment>
<feature type="compositionally biased region" description="Gly residues" evidence="7">
    <location>
        <begin position="280"/>
        <end position="292"/>
    </location>
</feature>
<dbReference type="InterPro" id="IPR035979">
    <property type="entry name" value="RBD_domain_sf"/>
</dbReference>
<evidence type="ECO:0000256" key="1">
    <source>
        <dbReference type="ARBA" id="ARBA00004496"/>
    </source>
</evidence>
<protein>
    <submittedName>
        <fullName evidence="9">RNAbinding protein Musashi homolog Rbp6like [Nasonia vitripennis]</fullName>
    </submittedName>
</protein>
<sequence length="439" mass="48726">MLMNGMNSTMTTSPPLYSNGNEDIPNDPGKMFIGGLSWQTTPESIREYFSQFGDLAEVMVMKDPATRRSRGFGFITFCEPEAVDKVLGVSHTLDGKVVEPKIAVPRKSNPKFVMRTKKIFVGGLSASTSLEDIKAYFEQFCTVKDAMLAFDKVTHRHRGFGFVTFDNEDVVDKICEIHFHDINGKMVESKKALPKEPRPNFYGGYGHHPFSNPYIHHPQRPGTIPHQGTNYFNRFSMYRPYNGNGGNPSTSDPFLYDNSPRYSDQGGLPRNYNNNHMNGNNGGGGGNGGGSNGEVEYLHHYTNLGNTRNVPSRSMDAAAAAAIYAQNSYRVSPLNNNGIIAAAAAAARSSNNNHNNNLNNQIHVRNNNYYLSLDNYIHNNQENGESYEEDFPELTSKFSQFRFDGQDESNSSSSPNTSAITTINNSNSNNVNNANHYGF</sequence>
<dbReference type="GO" id="GO:0003729">
    <property type="term" value="F:mRNA binding"/>
    <property type="evidence" value="ECO:0007669"/>
    <property type="project" value="TreeGrafter"/>
</dbReference>
<dbReference type="OrthoDB" id="1875751at2759"/>
<dbReference type="InterPro" id="IPR034126">
    <property type="entry name" value="MSI_RRM2"/>
</dbReference>
<proteinExistence type="inferred from homology"/>
<keyword evidence="5 6" id="KW-0694">RNA-binding</keyword>
<feature type="region of interest" description="Disordered" evidence="7">
    <location>
        <begin position="403"/>
        <end position="439"/>
    </location>
</feature>
<evidence type="ECO:0000256" key="3">
    <source>
        <dbReference type="ARBA" id="ARBA00022490"/>
    </source>
</evidence>
<dbReference type="InterPro" id="IPR012677">
    <property type="entry name" value="Nucleotide-bd_a/b_plait_sf"/>
</dbReference>
<dbReference type="FunFam" id="3.30.70.330:FF:000025">
    <property type="entry name" value="RNA-binding protein Musashi homolog 2 isoform X1"/>
    <property type="match status" value="1"/>
</dbReference>
<organism evidence="9">
    <name type="scientific">Lepeophtheirus salmonis</name>
    <name type="common">Salmon louse</name>
    <name type="synonym">Caligus salmonis</name>
    <dbReference type="NCBI Taxonomy" id="72036"/>
    <lineage>
        <taxon>Eukaryota</taxon>
        <taxon>Metazoa</taxon>
        <taxon>Ecdysozoa</taxon>
        <taxon>Arthropoda</taxon>
        <taxon>Crustacea</taxon>
        <taxon>Multicrustacea</taxon>
        <taxon>Hexanauplia</taxon>
        <taxon>Copepoda</taxon>
        <taxon>Siphonostomatoida</taxon>
        <taxon>Caligidae</taxon>
        <taxon>Lepeophtheirus</taxon>
    </lineage>
</organism>
<keyword evidence="3" id="KW-0963">Cytoplasm</keyword>
<dbReference type="Gene3D" id="3.30.70.330">
    <property type="match status" value="2"/>
</dbReference>
<reference evidence="9" key="1">
    <citation type="submission" date="2014-05" db="EMBL/GenBank/DDBJ databases">
        <authorList>
            <person name="Chronopoulou M."/>
        </authorList>
    </citation>
    <scope>NUCLEOTIDE SEQUENCE</scope>
    <source>
        <tissue evidence="9">Whole organism</tissue>
    </source>
</reference>
<evidence type="ECO:0000256" key="2">
    <source>
        <dbReference type="ARBA" id="ARBA00006635"/>
    </source>
</evidence>
<accession>A0A0K2UC81</accession>
<feature type="domain" description="RRM" evidence="8">
    <location>
        <begin position="29"/>
        <end position="109"/>
    </location>
</feature>
<dbReference type="PANTHER" id="PTHR48032">
    <property type="entry name" value="RNA-BINDING PROTEIN MUSASHI HOMOLOG RBP6"/>
    <property type="match status" value="1"/>
</dbReference>
<keyword evidence="4" id="KW-0677">Repeat</keyword>
<dbReference type="Pfam" id="PF00076">
    <property type="entry name" value="RRM_1"/>
    <property type="match status" value="2"/>
</dbReference>
<evidence type="ECO:0000259" key="8">
    <source>
        <dbReference type="PROSITE" id="PS50102"/>
    </source>
</evidence>
<dbReference type="SMART" id="SM00360">
    <property type="entry name" value="RRM"/>
    <property type="match status" value="2"/>
</dbReference>
<dbReference type="PROSITE" id="PS50102">
    <property type="entry name" value="RRM"/>
    <property type="match status" value="2"/>
</dbReference>
<dbReference type="GO" id="GO:0006417">
    <property type="term" value="P:regulation of translation"/>
    <property type="evidence" value="ECO:0007669"/>
    <property type="project" value="TreeGrafter"/>
</dbReference>
<evidence type="ECO:0000256" key="5">
    <source>
        <dbReference type="ARBA" id="ARBA00022884"/>
    </source>
</evidence>
<feature type="domain" description="RRM" evidence="8">
    <location>
        <begin position="117"/>
        <end position="199"/>
    </location>
</feature>
<dbReference type="SUPFAM" id="SSF54928">
    <property type="entry name" value="RNA-binding domain, RBD"/>
    <property type="match status" value="2"/>
</dbReference>
<dbReference type="PANTHER" id="PTHR48032:SF18">
    <property type="entry name" value="RRM DOMAIN-CONTAINING PROTEIN"/>
    <property type="match status" value="1"/>
</dbReference>
<evidence type="ECO:0000256" key="4">
    <source>
        <dbReference type="ARBA" id="ARBA00022737"/>
    </source>
</evidence>
<name>A0A0K2UC81_LEPSM</name>
<dbReference type="GO" id="GO:0005737">
    <property type="term" value="C:cytoplasm"/>
    <property type="evidence" value="ECO:0007669"/>
    <property type="project" value="UniProtKB-SubCell"/>
</dbReference>
<dbReference type="CDD" id="cd12323">
    <property type="entry name" value="RRM2_MSI"/>
    <property type="match status" value="1"/>
</dbReference>
<dbReference type="AlphaFoldDB" id="A0A0K2UC81"/>
<evidence type="ECO:0000313" key="9">
    <source>
        <dbReference type="EMBL" id="CDW35665.1"/>
    </source>
</evidence>
<evidence type="ECO:0000256" key="7">
    <source>
        <dbReference type="SAM" id="MobiDB-lite"/>
    </source>
</evidence>
<dbReference type="KEGG" id="lsm:121119353"/>
<comment type="similarity">
    <text evidence="2">Belongs to the Musashi family.</text>
</comment>
<feature type="region of interest" description="Disordered" evidence="7">
    <location>
        <begin position="261"/>
        <end position="294"/>
    </location>
</feature>
<evidence type="ECO:0000256" key="6">
    <source>
        <dbReference type="PROSITE-ProRule" id="PRU00176"/>
    </source>
</evidence>
<dbReference type="InterPro" id="IPR000504">
    <property type="entry name" value="RRM_dom"/>
</dbReference>
<dbReference type="EMBL" id="HACA01018304">
    <property type="protein sequence ID" value="CDW35665.1"/>
    <property type="molecule type" value="Transcribed_RNA"/>
</dbReference>
<dbReference type="GeneID" id="121119353"/>
<feature type="region of interest" description="Disordered" evidence="7">
    <location>
        <begin position="1"/>
        <end position="20"/>
    </location>
</feature>
<feature type="compositionally biased region" description="Low complexity" evidence="7">
    <location>
        <begin position="409"/>
        <end position="439"/>
    </location>
</feature>